<gene>
    <name evidence="1" type="ORF">K3181_07030</name>
</gene>
<protein>
    <submittedName>
        <fullName evidence="1">Uncharacterized protein</fullName>
    </submittedName>
</protein>
<dbReference type="EMBL" id="JAIGNU010000001">
    <property type="protein sequence ID" value="MBX7501189.1"/>
    <property type="molecule type" value="Genomic_DNA"/>
</dbReference>
<proteinExistence type="predicted"/>
<name>A0ABS7JUC4_9SPHN</name>
<keyword evidence="2" id="KW-1185">Reference proteome</keyword>
<evidence type="ECO:0000313" key="2">
    <source>
        <dbReference type="Proteomes" id="UP000782554"/>
    </source>
</evidence>
<organism evidence="1 2">
    <name type="scientific">Qipengyuania mesophila</name>
    <dbReference type="NCBI Taxonomy" id="2867246"/>
    <lineage>
        <taxon>Bacteria</taxon>
        <taxon>Pseudomonadati</taxon>
        <taxon>Pseudomonadota</taxon>
        <taxon>Alphaproteobacteria</taxon>
        <taxon>Sphingomonadales</taxon>
        <taxon>Erythrobacteraceae</taxon>
        <taxon>Qipengyuania</taxon>
    </lineage>
</organism>
<sequence length="97" mass="10509">MYEGRFKAKSVEEPGEITGLRQFRWTDLVAKLAATRELRDELDKIDGGFNAFAEARREGCQESKLTVNQAALSDGKAVGLGFGDAAGSAAQGDREKE</sequence>
<evidence type="ECO:0000313" key="1">
    <source>
        <dbReference type="EMBL" id="MBX7501189.1"/>
    </source>
</evidence>
<accession>A0ABS7JUC4</accession>
<dbReference type="RefSeq" id="WP_221602180.1">
    <property type="nucleotide sequence ID" value="NZ_CAXPSY010000013.1"/>
</dbReference>
<reference evidence="1 2" key="1">
    <citation type="submission" date="2021-08" db="EMBL/GenBank/DDBJ databases">
        <title>Comparative Genomics Analysis of the Genus Qipengyuania Reveals Extensive Genetic Diversity and Metabolic Versatility, Including the Description of Fifteen Novel Species.</title>
        <authorList>
            <person name="Liu Y."/>
        </authorList>
    </citation>
    <scope>NUCLEOTIDE SEQUENCE [LARGE SCALE GENOMIC DNA]</scope>
    <source>
        <strain evidence="1 2">YG27</strain>
    </source>
</reference>
<comment type="caution">
    <text evidence="1">The sequence shown here is derived from an EMBL/GenBank/DDBJ whole genome shotgun (WGS) entry which is preliminary data.</text>
</comment>
<dbReference type="Proteomes" id="UP000782554">
    <property type="component" value="Unassembled WGS sequence"/>
</dbReference>